<accession>E9H4D6</accession>
<reference evidence="1 2" key="1">
    <citation type="journal article" date="2011" name="Science">
        <title>The ecoresponsive genome of Daphnia pulex.</title>
        <authorList>
            <person name="Colbourne J.K."/>
            <person name="Pfrender M.E."/>
            <person name="Gilbert D."/>
            <person name="Thomas W.K."/>
            <person name="Tucker A."/>
            <person name="Oakley T.H."/>
            <person name="Tokishita S."/>
            <person name="Aerts A."/>
            <person name="Arnold G.J."/>
            <person name="Basu M.K."/>
            <person name="Bauer D.J."/>
            <person name="Caceres C.E."/>
            <person name="Carmel L."/>
            <person name="Casola C."/>
            <person name="Choi J.H."/>
            <person name="Detter J.C."/>
            <person name="Dong Q."/>
            <person name="Dusheyko S."/>
            <person name="Eads B.D."/>
            <person name="Frohlich T."/>
            <person name="Geiler-Samerotte K.A."/>
            <person name="Gerlach D."/>
            <person name="Hatcher P."/>
            <person name="Jogdeo S."/>
            <person name="Krijgsveld J."/>
            <person name="Kriventseva E.V."/>
            <person name="Kultz D."/>
            <person name="Laforsch C."/>
            <person name="Lindquist E."/>
            <person name="Lopez J."/>
            <person name="Manak J.R."/>
            <person name="Muller J."/>
            <person name="Pangilinan J."/>
            <person name="Patwardhan R.P."/>
            <person name="Pitluck S."/>
            <person name="Pritham E.J."/>
            <person name="Rechtsteiner A."/>
            <person name="Rho M."/>
            <person name="Rogozin I.B."/>
            <person name="Sakarya O."/>
            <person name="Salamov A."/>
            <person name="Schaack S."/>
            <person name="Shapiro H."/>
            <person name="Shiga Y."/>
            <person name="Skalitzky C."/>
            <person name="Smith Z."/>
            <person name="Souvorov A."/>
            <person name="Sung W."/>
            <person name="Tang Z."/>
            <person name="Tsuchiya D."/>
            <person name="Tu H."/>
            <person name="Vos H."/>
            <person name="Wang M."/>
            <person name="Wolf Y.I."/>
            <person name="Yamagata H."/>
            <person name="Yamada T."/>
            <person name="Ye Y."/>
            <person name="Shaw J.R."/>
            <person name="Andrews J."/>
            <person name="Crease T.J."/>
            <person name="Tang H."/>
            <person name="Lucas S.M."/>
            <person name="Robertson H.M."/>
            <person name="Bork P."/>
            <person name="Koonin E.V."/>
            <person name="Zdobnov E.M."/>
            <person name="Grigoriev I.V."/>
            <person name="Lynch M."/>
            <person name="Boore J.L."/>
        </authorList>
    </citation>
    <scope>NUCLEOTIDE SEQUENCE [LARGE SCALE GENOMIC DNA]</scope>
</reference>
<protein>
    <submittedName>
        <fullName evidence="1">Uncharacterized protein</fullName>
    </submittedName>
</protein>
<dbReference type="OrthoDB" id="10044176at2759"/>
<dbReference type="InParanoid" id="E9H4D6"/>
<keyword evidence="2" id="KW-1185">Reference proteome</keyword>
<dbReference type="KEGG" id="dpx:DAPPUDRAFT_109842"/>
<dbReference type="Proteomes" id="UP000000305">
    <property type="component" value="Unassembled WGS sequence"/>
</dbReference>
<gene>
    <name evidence="1" type="ORF">DAPPUDRAFT_109842</name>
</gene>
<dbReference type="EMBL" id="GL732591">
    <property type="protein sequence ID" value="EFX73362.1"/>
    <property type="molecule type" value="Genomic_DNA"/>
</dbReference>
<organism evidence="1 2">
    <name type="scientific">Daphnia pulex</name>
    <name type="common">Water flea</name>
    <dbReference type="NCBI Taxonomy" id="6669"/>
    <lineage>
        <taxon>Eukaryota</taxon>
        <taxon>Metazoa</taxon>
        <taxon>Ecdysozoa</taxon>
        <taxon>Arthropoda</taxon>
        <taxon>Crustacea</taxon>
        <taxon>Branchiopoda</taxon>
        <taxon>Diplostraca</taxon>
        <taxon>Cladocera</taxon>
        <taxon>Anomopoda</taxon>
        <taxon>Daphniidae</taxon>
        <taxon>Daphnia</taxon>
    </lineage>
</organism>
<dbReference type="HOGENOM" id="CLU_974063_0_0_1"/>
<name>E9H4D6_DAPPU</name>
<sequence>MIFSVKTSCSSINKFPAIRVGHIFMETVTVIREHQRHIQDISGELNDVKLAFADFMIFQFTKERAATTTMLVADPNAGNQAHQAIYPEFRGNTQQSDLLFAQVSRDQQAWLPVLVSSFEKSLPRPTASPWNVWSSYSTLKPAVQFLSLYARRRISFIVNLRKIPNLKSGLELRNLDLSGKIECVSQIYSKPNSSRGHALCRAVKPKCDKCAGFYRTKECSSPILKCANCGGDHTWVTGSALFRLRRWRDFTKNLIVKHACCKLQITLQTFRIAKPSQMPPNQFASF</sequence>
<proteinExistence type="predicted"/>
<evidence type="ECO:0000313" key="1">
    <source>
        <dbReference type="EMBL" id="EFX73362.1"/>
    </source>
</evidence>
<evidence type="ECO:0000313" key="2">
    <source>
        <dbReference type="Proteomes" id="UP000000305"/>
    </source>
</evidence>
<dbReference type="AlphaFoldDB" id="E9H4D6"/>